<comment type="subunit">
    <text evidence="4 9">Homodimer.</text>
</comment>
<dbReference type="Pfam" id="PF10590">
    <property type="entry name" value="PNP_phzG_C"/>
    <property type="match status" value="1"/>
</dbReference>
<feature type="binding site" evidence="9 11">
    <location>
        <begin position="141"/>
        <end position="142"/>
    </location>
    <ligand>
        <name>FMN</name>
        <dbReference type="ChEBI" id="CHEBI:58210"/>
    </ligand>
</feature>
<feature type="binding site" evidence="9 11">
    <location>
        <position position="83"/>
    </location>
    <ligand>
        <name>FMN</name>
        <dbReference type="ChEBI" id="CHEBI:58210"/>
    </ligand>
</feature>
<feature type="binding site" evidence="9 11">
    <location>
        <position position="84"/>
    </location>
    <ligand>
        <name>FMN</name>
        <dbReference type="ChEBI" id="CHEBI:58210"/>
    </ligand>
</feature>
<dbReference type="GO" id="GO:0008615">
    <property type="term" value="P:pyridoxine biosynthetic process"/>
    <property type="evidence" value="ECO:0007669"/>
    <property type="project" value="UniProtKB-UniRule"/>
</dbReference>
<dbReference type="HAMAP" id="MF_01629">
    <property type="entry name" value="PdxH"/>
    <property type="match status" value="1"/>
</dbReference>
<dbReference type="RefSeq" id="WP_092437039.1">
    <property type="nucleotide sequence ID" value="NZ_FMYP01000017.1"/>
</dbReference>
<proteinExistence type="inferred from homology"/>
<protein>
    <recommendedName>
        <fullName evidence="9">Pyridoxine/pyridoxamine 5'-phosphate oxidase</fullName>
        <ecNumber evidence="9">1.4.3.5</ecNumber>
    </recommendedName>
    <alternativeName>
        <fullName evidence="9">PNP/PMP oxidase</fullName>
        <shortName evidence="9">PNPOx</shortName>
    </alternativeName>
    <alternativeName>
        <fullName evidence="9">Pyridoxal 5'-phosphate synthase</fullName>
    </alternativeName>
</protein>
<feature type="binding site" evidence="9 10">
    <location>
        <position position="124"/>
    </location>
    <ligand>
        <name>substrate</name>
    </ligand>
</feature>
<keyword evidence="8 9" id="KW-0664">Pyridoxine biosynthesis</keyword>
<dbReference type="InterPro" id="IPR012349">
    <property type="entry name" value="Split_barrel_FMN-bd"/>
</dbReference>
<organism evidence="14 15">
    <name type="scientific">Williamwhitmania taraxaci</name>
    <dbReference type="NCBI Taxonomy" id="1640674"/>
    <lineage>
        <taxon>Bacteria</taxon>
        <taxon>Pseudomonadati</taxon>
        <taxon>Bacteroidota</taxon>
        <taxon>Bacteroidia</taxon>
        <taxon>Bacteroidales</taxon>
        <taxon>Williamwhitmaniaceae</taxon>
        <taxon>Williamwhitmania</taxon>
    </lineage>
</organism>
<dbReference type="InterPro" id="IPR019740">
    <property type="entry name" value="Pyridox_Oxase_CS"/>
</dbReference>
<feature type="domain" description="Pyridoxamine 5'-phosphate oxidase N-terminal" evidence="12">
    <location>
        <begin position="34"/>
        <end position="152"/>
    </location>
</feature>
<dbReference type="EC" id="1.4.3.5" evidence="9"/>
<evidence type="ECO:0000256" key="1">
    <source>
        <dbReference type="ARBA" id="ARBA00004738"/>
    </source>
</evidence>
<dbReference type="UniPathway" id="UPA01068">
    <property type="reaction ID" value="UER00304"/>
</dbReference>
<dbReference type="PIRSF" id="PIRSF000190">
    <property type="entry name" value="Pyd_amn-ph_oxd"/>
    <property type="match status" value="1"/>
</dbReference>
<dbReference type="GO" id="GO:0010181">
    <property type="term" value="F:FMN binding"/>
    <property type="evidence" value="ECO:0007669"/>
    <property type="project" value="UniProtKB-UniRule"/>
</dbReference>
<dbReference type="Pfam" id="PF01243">
    <property type="entry name" value="PNPOx_N"/>
    <property type="match status" value="1"/>
</dbReference>
<accession>A0A1G6IRR8</accession>
<evidence type="ECO:0000259" key="12">
    <source>
        <dbReference type="Pfam" id="PF01243"/>
    </source>
</evidence>
<keyword evidence="15" id="KW-1185">Reference proteome</keyword>
<feature type="binding site" evidence="9 10">
    <location>
        <position position="132"/>
    </location>
    <ligand>
        <name>substrate</name>
    </ligand>
</feature>
<dbReference type="PANTHER" id="PTHR10851:SF0">
    <property type="entry name" value="PYRIDOXINE-5'-PHOSPHATE OXIDASE"/>
    <property type="match status" value="1"/>
</dbReference>
<dbReference type="InterPro" id="IPR019576">
    <property type="entry name" value="Pyridoxamine_oxidase_dimer_C"/>
</dbReference>
<comment type="pathway">
    <text evidence="1 9">Cofactor metabolism; pyridoxal 5'-phosphate salvage; pyridoxal 5'-phosphate from pyridoxamine 5'-phosphate: step 1/1.</text>
</comment>
<dbReference type="InterPro" id="IPR000659">
    <property type="entry name" value="Pyridox_Oxase"/>
</dbReference>
<comment type="catalytic activity">
    <reaction evidence="9">
        <text>pyridoxamine 5'-phosphate + O2 + H2O = pyridoxal 5'-phosphate + H2O2 + NH4(+)</text>
        <dbReference type="Rhea" id="RHEA:15817"/>
        <dbReference type="ChEBI" id="CHEBI:15377"/>
        <dbReference type="ChEBI" id="CHEBI:15379"/>
        <dbReference type="ChEBI" id="CHEBI:16240"/>
        <dbReference type="ChEBI" id="CHEBI:28938"/>
        <dbReference type="ChEBI" id="CHEBI:58451"/>
        <dbReference type="ChEBI" id="CHEBI:597326"/>
        <dbReference type="EC" id="1.4.3.5"/>
    </reaction>
</comment>
<evidence type="ECO:0000256" key="2">
    <source>
        <dbReference type="ARBA" id="ARBA00005037"/>
    </source>
</evidence>
<comment type="catalytic activity">
    <reaction evidence="9">
        <text>pyridoxine 5'-phosphate + O2 = pyridoxal 5'-phosphate + H2O2</text>
        <dbReference type="Rhea" id="RHEA:15149"/>
        <dbReference type="ChEBI" id="CHEBI:15379"/>
        <dbReference type="ChEBI" id="CHEBI:16240"/>
        <dbReference type="ChEBI" id="CHEBI:58589"/>
        <dbReference type="ChEBI" id="CHEBI:597326"/>
        <dbReference type="EC" id="1.4.3.5"/>
    </reaction>
</comment>
<evidence type="ECO:0000313" key="14">
    <source>
        <dbReference type="EMBL" id="SDC09262.1"/>
    </source>
</evidence>
<comment type="cofactor">
    <cofactor evidence="9 11">
        <name>FMN</name>
        <dbReference type="ChEBI" id="CHEBI:58210"/>
    </cofactor>
    <text evidence="9 11">Binds 1 FMN per subunit.</text>
</comment>
<gene>
    <name evidence="9" type="primary">pdxH</name>
    <name evidence="14" type="ORF">SAMN05216323_101711</name>
</gene>
<evidence type="ECO:0000256" key="7">
    <source>
        <dbReference type="ARBA" id="ARBA00023002"/>
    </source>
</evidence>
<dbReference type="OrthoDB" id="9780392at2"/>
<dbReference type="SUPFAM" id="SSF50475">
    <property type="entry name" value="FMN-binding split barrel"/>
    <property type="match status" value="1"/>
</dbReference>
<comment type="function">
    <text evidence="9">Catalyzes the oxidation of either pyridoxine 5'-phosphate (PNP) or pyridoxamine 5'-phosphate (PMP) into pyridoxal 5'-phosphate (PLP).</text>
</comment>
<evidence type="ECO:0000313" key="15">
    <source>
        <dbReference type="Proteomes" id="UP000199452"/>
    </source>
</evidence>
<sequence>MKKDIANIRQEYRLASLLETEVDTNPMVVFNGWLQEAIKADVPEPTAMTVATSTFEGKPSARMMLLKGADENGFSFFTNYESRKARQLAQNPFAALVFFWPLLERQVRIEGKISKVSAKESDRYFKSRPVGSRIGAWASPQSQVIPNRRYLESLKMDFQEEFAKREIIRPDNWGGYVLEPILIEFWQGRPDRLHDRLQYRLENEGWILERLAP</sequence>
<dbReference type="NCBIfam" id="NF004231">
    <property type="entry name" value="PRK05679.1"/>
    <property type="match status" value="1"/>
</dbReference>
<comment type="pathway">
    <text evidence="2 9">Cofactor metabolism; pyridoxal 5'-phosphate salvage; pyridoxal 5'-phosphate from pyridoxine 5'-phosphate: step 1/1.</text>
</comment>
<dbReference type="InterPro" id="IPR011576">
    <property type="entry name" value="Pyridox_Oxase_N"/>
</dbReference>
<evidence type="ECO:0000256" key="8">
    <source>
        <dbReference type="ARBA" id="ARBA00023096"/>
    </source>
</evidence>
<keyword evidence="7 9" id="KW-0560">Oxidoreductase</keyword>
<evidence type="ECO:0000256" key="11">
    <source>
        <dbReference type="PIRSR" id="PIRSR000190-2"/>
    </source>
</evidence>
<dbReference type="NCBIfam" id="TIGR00558">
    <property type="entry name" value="pdxH"/>
    <property type="match status" value="1"/>
</dbReference>
<feature type="binding site" evidence="9 11">
    <location>
        <position position="196"/>
    </location>
    <ligand>
        <name>FMN</name>
        <dbReference type="ChEBI" id="CHEBI:58210"/>
    </ligand>
</feature>
<dbReference type="STRING" id="1640674.SAMN05216323_101711"/>
<evidence type="ECO:0000259" key="13">
    <source>
        <dbReference type="Pfam" id="PF10590"/>
    </source>
</evidence>
<dbReference type="FunFam" id="2.30.110.10:FF:000005">
    <property type="entry name" value="NAD(P)H-hydrate epimerase"/>
    <property type="match status" value="1"/>
</dbReference>
<feature type="binding site" evidence="9 11">
    <location>
        <begin position="62"/>
        <end position="67"/>
    </location>
    <ligand>
        <name>FMN</name>
        <dbReference type="ChEBI" id="CHEBI:58210"/>
    </ligand>
</feature>
<evidence type="ECO:0000256" key="9">
    <source>
        <dbReference type="HAMAP-Rule" id="MF_01629"/>
    </source>
</evidence>
<dbReference type="Gene3D" id="2.30.110.10">
    <property type="entry name" value="Electron Transport, Fmn-binding Protein, Chain A"/>
    <property type="match status" value="1"/>
</dbReference>
<dbReference type="AlphaFoldDB" id="A0A1G6IRR8"/>
<feature type="binding site" evidence="9 11">
    <location>
        <begin position="77"/>
        <end position="78"/>
    </location>
    <ligand>
        <name>FMN</name>
        <dbReference type="ChEBI" id="CHEBI:58210"/>
    </ligand>
</feature>
<keyword evidence="6 9" id="KW-0288">FMN</keyword>
<dbReference type="PROSITE" id="PS01064">
    <property type="entry name" value="PYRIDOX_OXIDASE"/>
    <property type="match status" value="1"/>
</dbReference>
<evidence type="ECO:0000256" key="10">
    <source>
        <dbReference type="PIRSR" id="PIRSR000190-1"/>
    </source>
</evidence>
<dbReference type="Proteomes" id="UP000199452">
    <property type="component" value="Unassembled WGS sequence"/>
</dbReference>
<dbReference type="PANTHER" id="PTHR10851">
    <property type="entry name" value="PYRIDOXINE-5-PHOSPHATE OXIDASE"/>
    <property type="match status" value="1"/>
</dbReference>
<evidence type="ECO:0000256" key="5">
    <source>
        <dbReference type="ARBA" id="ARBA00022630"/>
    </source>
</evidence>
<feature type="binding site" evidence="9 10">
    <location>
        <position position="67"/>
    </location>
    <ligand>
        <name>substrate</name>
    </ligand>
</feature>
<feature type="binding site" evidence="10">
    <location>
        <begin position="9"/>
        <end position="12"/>
    </location>
    <ligand>
        <name>substrate</name>
    </ligand>
</feature>
<feature type="domain" description="Pyridoxine 5'-phosphate oxidase dimerisation C-terminal" evidence="13">
    <location>
        <begin position="173"/>
        <end position="213"/>
    </location>
</feature>
<evidence type="ECO:0000256" key="3">
    <source>
        <dbReference type="ARBA" id="ARBA00007301"/>
    </source>
</evidence>
<feature type="binding site" evidence="9 10">
    <location>
        <position position="128"/>
    </location>
    <ligand>
        <name>substrate</name>
    </ligand>
</feature>
<keyword evidence="5 9" id="KW-0285">Flavoprotein</keyword>
<name>A0A1G6IRR8_9BACT</name>
<feature type="binding site" evidence="9 11">
    <location>
        <position position="186"/>
    </location>
    <ligand>
        <name>FMN</name>
        <dbReference type="ChEBI" id="CHEBI:58210"/>
    </ligand>
</feature>
<dbReference type="EMBL" id="FMYP01000017">
    <property type="protein sequence ID" value="SDC09262.1"/>
    <property type="molecule type" value="Genomic_DNA"/>
</dbReference>
<evidence type="ECO:0000256" key="4">
    <source>
        <dbReference type="ARBA" id="ARBA00011738"/>
    </source>
</evidence>
<reference evidence="14 15" key="1">
    <citation type="submission" date="2016-09" db="EMBL/GenBank/DDBJ databases">
        <authorList>
            <person name="Capua I."/>
            <person name="De Benedictis P."/>
            <person name="Joannis T."/>
            <person name="Lombin L.H."/>
            <person name="Cattoli G."/>
        </authorList>
    </citation>
    <scope>NUCLEOTIDE SEQUENCE [LARGE SCALE GENOMIC DNA]</scope>
    <source>
        <strain evidence="14 15">A7P-90m</strain>
    </source>
</reference>
<feature type="binding site" evidence="9 11">
    <location>
        <position position="106"/>
    </location>
    <ligand>
        <name>FMN</name>
        <dbReference type="ChEBI" id="CHEBI:58210"/>
    </ligand>
</feature>
<evidence type="ECO:0000256" key="6">
    <source>
        <dbReference type="ARBA" id="ARBA00022643"/>
    </source>
</evidence>
<feature type="binding site" evidence="9 10">
    <location>
        <begin position="192"/>
        <end position="194"/>
    </location>
    <ligand>
        <name>substrate</name>
    </ligand>
</feature>
<comment type="similarity">
    <text evidence="3 9">Belongs to the pyridoxamine 5'-phosphate oxidase family.</text>
</comment>
<dbReference type="GO" id="GO:0004733">
    <property type="term" value="F:pyridoxamine phosphate oxidase activity"/>
    <property type="evidence" value="ECO:0007669"/>
    <property type="project" value="UniProtKB-UniRule"/>
</dbReference>